<dbReference type="RefSeq" id="WP_192749737.1">
    <property type="nucleotide sequence ID" value="NZ_BAABJL010000199.1"/>
</dbReference>
<dbReference type="SUPFAM" id="SSF55729">
    <property type="entry name" value="Acyl-CoA N-acyltransferases (Nat)"/>
    <property type="match status" value="1"/>
</dbReference>
<keyword evidence="1" id="KW-0808">Transferase</keyword>
<keyword evidence="5" id="KW-1185">Reference proteome</keyword>
<dbReference type="PROSITE" id="PS51186">
    <property type="entry name" value="GNAT"/>
    <property type="match status" value="1"/>
</dbReference>
<dbReference type="PANTHER" id="PTHR43877">
    <property type="entry name" value="AMINOALKYLPHOSPHONATE N-ACETYLTRANSFERASE-RELATED-RELATED"/>
    <property type="match status" value="1"/>
</dbReference>
<dbReference type="CDD" id="cd04301">
    <property type="entry name" value="NAT_SF"/>
    <property type="match status" value="1"/>
</dbReference>
<dbReference type="Proteomes" id="UP000638648">
    <property type="component" value="Unassembled WGS sequence"/>
</dbReference>
<dbReference type="GO" id="GO:0016747">
    <property type="term" value="F:acyltransferase activity, transferring groups other than amino-acyl groups"/>
    <property type="evidence" value="ECO:0007669"/>
    <property type="project" value="InterPro"/>
</dbReference>
<keyword evidence="2" id="KW-0012">Acyltransferase</keyword>
<keyword evidence="4" id="KW-0689">Ribosomal protein</keyword>
<dbReference type="InterPro" id="IPR000182">
    <property type="entry name" value="GNAT_dom"/>
</dbReference>
<evidence type="ECO:0000313" key="5">
    <source>
        <dbReference type="Proteomes" id="UP000638648"/>
    </source>
</evidence>
<gene>
    <name evidence="4" type="ORF">HEB94_002238</name>
</gene>
<dbReference type="InterPro" id="IPR050832">
    <property type="entry name" value="Bact_Acetyltransf"/>
</dbReference>
<dbReference type="AlphaFoldDB" id="A0A927MR73"/>
<organism evidence="4 5">
    <name type="scientific">Actinopolymorpha pittospori</name>
    <dbReference type="NCBI Taxonomy" id="648752"/>
    <lineage>
        <taxon>Bacteria</taxon>
        <taxon>Bacillati</taxon>
        <taxon>Actinomycetota</taxon>
        <taxon>Actinomycetes</taxon>
        <taxon>Propionibacteriales</taxon>
        <taxon>Actinopolymorphaceae</taxon>
        <taxon>Actinopolymorpha</taxon>
    </lineage>
</organism>
<comment type="caution">
    <text evidence="4">The sequence shown here is derived from an EMBL/GenBank/DDBJ whole genome shotgun (WGS) entry which is preliminary data.</text>
</comment>
<dbReference type="EMBL" id="JADBEM010000001">
    <property type="protein sequence ID" value="MBE1605390.1"/>
    <property type="molecule type" value="Genomic_DNA"/>
</dbReference>
<keyword evidence="4" id="KW-0687">Ribonucleoprotein</keyword>
<dbReference type="GO" id="GO:0005840">
    <property type="term" value="C:ribosome"/>
    <property type="evidence" value="ECO:0007669"/>
    <property type="project" value="UniProtKB-KW"/>
</dbReference>
<accession>A0A927MR73</accession>
<evidence type="ECO:0000256" key="1">
    <source>
        <dbReference type="ARBA" id="ARBA00022679"/>
    </source>
</evidence>
<feature type="domain" description="N-acetyltransferase" evidence="3">
    <location>
        <begin position="8"/>
        <end position="163"/>
    </location>
</feature>
<protein>
    <submittedName>
        <fullName evidence="4">Ribosomal protein S18 acetylase RimI-like enzyme</fullName>
    </submittedName>
</protein>
<evidence type="ECO:0000313" key="4">
    <source>
        <dbReference type="EMBL" id="MBE1605390.1"/>
    </source>
</evidence>
<dbReference type="Gene3D" id="3.40.630.30">
    <property type="match status" value="1"/>
</dbReference>
<evidence type="ECO:0000259" key="3">
    <source>
        <dbReference type="PROSITE" id="PS51186"/>
    </source>
</evidence>
<proteinExistence type="predicted"/>
<reference evidence="4" key="1">
    <citation type="submission" date="2020-10" db="EMBL/GenBank/DDBJ databases">
        <title>Sequencing the genomes of 1000 actinobacteria strains.</title>
        <authorList>
            <person name="Klenk H.-P."/>
        </authorList>
    </citation>
    <scope>NUCLEOTIDE SEQUENCE</scope>
    <source>
        <strain evidence="4">DSM 45354</strain>
    </source>
</reference>
<dbReference type="Pfam" id="PF00583">
    <property type="entry name" value="Acetyltransf_1"/>
    <property type="match status" value="1"/>
</dbReference>
<sequence>MADGDEQIRVRPAVVDDNAALLAIDNTEWTQGSGFPSVIEQERTTYFTIDTPPGDHLVAEYRGEVVGYVRLKPKTPLREGVHVFGIFGLVVTRRARRLGVASALLEAAAQEARARGGRKLSLHVLGSNPAALRLYERNGFVTEGHFREEFLIEGEYVDDITVTRWLK</sequence>
<name>A0A927MR73_9ACTN</name>
<evidence type="ECO:0000256" key="2">
    <source>
        <dbReference type="ARBA" id="ARBA00023315"/>
    </source>
</evidence>
<dbReference type="InterPro" id="IPR016181">
    <property type="entry name" value="Acyl_CoA_acyltransferase"/>
</dbReference>